<gene>
    <name evidence="1" type="ORF">HIJ39_20175</name>
</gene>
<organism evidence="1 2">
    <name type="scientific">Sulfobacillus harzensis</name>
    <dbReference type="NCBI Taxonomy" id="2729629"/>
    <lineage>
        <taxon>Bacteria</taxon>
        <taxon>Bacillati</taxon>
        <taxon>Bacillota</taxon>
        <taxon>Clostridia</taxon>
        <taxon>Eubacteriales</taxon>
        <taxon>Clostridiales Family XVII. Incertae Sedis</taxon>
        <taxon>Sulfobacillus</taxon>
    </lineage>
</organism>
<dbReference type="RefSeq" id="WP_169102845.1">
    <property type="nucleotide sequence ID" value="NZ_JABBVZ010000130.1"/>
</dbReference>
<evidence type="ECO:0000313" key="2">
    <source>
        <dbReference type="Proteomes" id="UP000533476"/>
    </source>
</evidence>
<dbReference type="AlphaFoldDB" id="A0A7Y0Q4P8"/>
<accession>A0A7Y0Q4P8</accession>
<reference evidence="1 2" key="1">
    <citation type="submission" date="2020-04" db="EMBL/GenBank/DDBJ databases">
        <authorList>
            <person name="Zhang R."/>
            <person name="Schippers A."/>
        </authorList>
    </citation>
    <scope>NUCLEOTIDE SEQUENCE [LARGE SCALE GENOMIC DNA]</scope>
    <source>
        <strain evidence="1 2">DSM 109850</strain>
    </source>
</reference>
<evidence type="ECO:0000313" key="1">
    <source>
        <dbReference type="EMBL" id="NMP24635.1"/>
    </source>
</evidence>
<keyword evidence="2" id="KW-1185">Reference proteome</keyword>
<comment type="caution">
    <text evidence="1">The sequence shown here is derived from an EMBL/GenBank/DDBJ whole genome shotgun (WGS) entry which is preliminary data.</text>
</comment>
<protein>
    <submittedName>
        <fullName evidence="1">Uncharacterized protein</fullName>
    </submittedName>
</protein>
<dbReference type="Proteomes" id="UP000533476">
    <property type="component" value="Unassembled WGS sequence"/>
</dbReference>
<proteinExistence type="predicted"/>
<dbReference type="EMBL" id="JABBVZ010000130">
    <property type="protein sequence ID" value="NMP24635.1"/>
    <property type="molecule type" value="Genomic_DNA"/>
</dbReference>
<name>A0A7Y0Q4P8_9FIRM</name>
<sequence>MLPRWRRILGWASAAAVLGVGGVVAHRFYTHATPERALAAEHTPSTGVVQSVPFAQGRLVISETPHGHGFYGWYLTRNFWGWHVGTTSSVSLGLNPSESPVDWAAISADGKTLLWGVSERPMKSVVYHQGRRSFSASIGTAGLWHVQVPGSVGVVYTRQWSMNLKNGKTVPMYPHA</sequence>